<dbReference type="GO" id="GO:0016787">
    <property type="term" value="F:hydrolase activity"/>
    <property type="evidence" value="ECO:0007669"/>
    <property type="project" value="UniProtKB-ARBA"/>
</dbReference>
<dbReference type="GO" id="GO:0046872">
    <property type="term" value="F:metal ion binding"/>
    <property type="evidence" value="ECO:0007669"/>
    <property type="project" value="UniProtKB-KW"/>
</dbReference>
<dbReference type="SUPFAM" id="SSF51197">
    <property type="entry name" value="Clavaminate synthase-like"/>
    <property type="match status" value="1"/>
</dbReference>
<dbReference type="PROSITE" id="PS51471">
    <property type="entry name" value="FE2OG_OXY"/>
    <property type="match status" value="1"/>
</dbReference>
<sequence length="202" mass="22887">MAVQQSFPFGGELLFGDGSALLVPEFLTQDEADAALVELIRENAWEQQRLLMYGKVVDEPRLSTWHSNGQTYTYSGSARTPQPWTPLLQDIREQCEEQTGHTFNGVLVNFYRDGNDHLGWHSDDELINGSEPLIASISLGAERRFDMRHRETGEVVSTPLGHGSLLVMSGLSQKCWEHRIPKMPRIADPRINLTFRRLLSTH</sequence>
<dbReference type="GO" id="GO:0140097">
    <property type="term" value="F:catalytic activity, acting on DNA"/>
    <property type="evidence" value="ECO:0007669"/>
    <property type="project" value="UniProtKB-ARBA"/>
</dbReference>
<name>A0A6J6M9Y3_9ZZZZ</name>
<dbReference type="InterPro" id="IPR005123">
    <property type="entry name" value="Oxoglu/Fe-dep_dioxygenase_dom"/>
</dbReference>
<feature type="domain" description="Fe2OG dioxygenase" evidence="9">
    <location>
        <begin position="102"/>
        <end position="199"/>
    </location>
</feature>
<dbReference type="Pfam" id="PF13532">
    <property type="entry name" value="2OG-FeII_Oxy_2"/>
    <property type="match status" value="1"/>
</dbReference>
<dbReference type="EMBL" id="CAEZVQ010000034">
    <property type="protein sequence ID" value="CAB4632332.1"/>
    <property type="molecule type" value="Genomic_DNA"/>
</dbReference>
<keyword evidence="5" id="KW-0223">Dioxygenase</keyword>
<gene>
    <name evidence="10" type="ORF">UFOPK2086_00414</name>
    <name evidence="11" type="ORF">UFOPK2295_00804</name>
</gene>
<dbReference type="PANTHER" id="PTHR31212:SF4">
    <property type="entry name" value="ALPHA-KETOGLUTARATE-DEPENDENT DIOXYGENASE ALKB HOMOLOG 3"/>
    <property type="match status" value="1"/>
</dbReference>
<evidence type="ECO:0000256" key="3">
    <source>
        <dbReference type="ARBA" id="ARBA00022763"/>
    </source>
</evidence>
<evidence type="ECO:0000256" key="8">
    <source>
        <dbReference type="ARBA" id="ARBA00023204"/>
    </source>
</evidence>
<comment type="cofactor">
    <cofactor evidence="1">
        <name>Fe(2+)</name>
        <dbReference type="ChEBI" id="CHEBI:29033"/>
    </cofactor>
</comment>
<reference evidence="11" key="1">
    <citation type="submission" date="2020-05" db="EMBL/GenBank/DDBJ databases">
        <authorList>
            <person name="Chiriac C."/>
            <person name="Salcher M."/>
            <person name="Ghai R."/>
            <person name="Kavagutti S V."/>
        </authorList>
    </citation>
    <scope>NUCLEOTIDE SEQUENCE</scope>
</reference>
<evidence type="ECO:0000259" key="9">
    <source>
        <dbReference type="PROSITE" id="PS51471"/>
    </source>
</evidence>
<proteinExistence type="predicted"/>
<dbReference type="EMBL" id="CAEZWV010000013">
    <property type="protein sequence ID" value="CAB4671031.1"/>
    <property type="molecule type" value="Genomic_DNA"/>
</dbReference>
<evidence type="ECO:0000256" key="5">
    <source>
        <dbReference type="ARBA" id="ARBA00022964"/>
    </source>
</evidence>
<organism evidence="11">
    <name type="scientific">freshwater metagenome</name>
    <dbReference type="NCBI Taxonomy" id="449393"/>
    <lineage>
        <taxon>unclassified sequences</taxon>
        <taxon>metagenomes</taxon>
        <taxon>ecological metagenomes</taxon>
    </lineage>
</organism>
<evidence type="ECO:0000256" key="2">
    <source>
        <dbReference type="ARBA" id="ARBA00022723"/>
    </source>
</evidence>
<dbReference type="GO" id="GO:0051213">
    <property type="term" value="F:dioxygenase activity"/>
    <property type="evidence" value="ECO:0007669"/>
    <property type="project" value="UniProtKB-KW"/>
</dbReference>
<dbReference type="AlphaFoldDB" id="A0A6J6M9Y3"/>
<keyword evidence="3" id="KW-0227">DNA damage</keyword>
<evidence type="ECO:0000313" key="11">
    <source>
        <dbReference type="EMBL" id="CAB4671031.1"/>
    </source>
</evidence>
<dbReference type="PANTHER" id="PTHR31212">
    <property type="entry name" value="ALPHA-KETOGLUTARATE-DEPENDENT DIOXYGENASE ALKB HOMOLOG 3"/>
    <property type="match status" value="1"/>
</dbReference>
<dbReference type="InterPro" id="IPR037151">
    <property type="entry name" value="AlkB-like_sf"/>
</dbReference>
<dbReference type="InterPro" id="IPR032854">
    <property type="entry name" value="ALKBH3"/>
</dbReference>
<keyword evidence="7" id="KW-0408">Iron</keyword>
<dbReference type="FunFam" id="2.60.120.590:FF:000004">
    <property type="entry name" value="DNA oxidative demethylase ALKBH2"/>
    <property type="match status" value="1"/>
</dbReference>
<accession>A0A6J6M9Y3</accession>
<keyword evidence="8" id="KW-0234">DNA repair</keyword>
<protein>
    <submittedName>
        <fullName evidence="11">Unannotated protein</fullName>
    </submittedName>
</protein>
<evidence type="ECO:0000313" key="10">
    <source>
        <dbReference type="EMBL" id="CAB4632332.1"/>
    </source>
</evidence>
<keyword evidence="6" id="KW-0560">Oxidoreductase</keyword>
<evidence type="ECO:0000256" key="6">
    <source>
        <dbReference type="ARBA" id="ARBA00023002"/>
    </source>
</evidence>
<dbReference type="InterPro" id="IPR027450">
    <property type="entry name" value="AlkB-like"/>
</dbReference>
<evidence type="ECO:0000256" key="7">
    <source>
        <dbReference type="ARBA" id="ARBA00023004"/>
    </source>
</evidence>
<dbReference type="GO" id="GO:0016705">
    <property type="term" value="F:oxidoreductase activity, acting on paired donors, with incorporation or reduction of molecular oxygen"/>
    <property type="evidence" value="ECO:0007669"/>
    <property type="project" value="UniProtKB-ARBA"/>
</dbReference>
<dbReference type="GO" id="GO:0032451">
    <property type="term" value="F:demethylase activity"/>
    <property type="evidence" value="ECO:0007669"/>
    <property type="project" value="UniProtKB-ARBA"/>
</dbReference>
<dbReference type="GO" id="GO:0006307">
    <property type="term" value="P:DNA alkylation repair"/>
    <property type="evidence" value="ECO:0007669"/>
    <property type="project" value="InterPro"/>
</dbReference>
<evidence type="ECO:0000256" key="4">
    <source>
        <dbReference type="ARBA" id="ARBA00022842"/>
    </source>
</evidence>
<keyword evidence="4" id="KW-0460">Magnesium</keyword>
<keyword evidence="2" id="KW-0479">Metal-binding</keyword>
<dbReference type="Gene3D" id="2.60.120.590">
    <property type="entry name" value="Alpha-ketoglutarate-dependent dioxygenase AlkB-like"/>
    <property type="match status" value="1"/>
</dbReference>
<evidence type="ECO:0000256" key="1">
    <source>
        <dbReference type="ARBA" id="ARBA00001954"/>
    </source>
</evidence>